<dbReference type="Proteomes" id="UP000001075">
    <property type="component" value="Unassembled WGS sequence"/>
</dbReference>
<gene>
    <name evidence="1" type="ORF">I79_022226</name>
</gene>
<dbReference type="AlphaFoldDB" id="G3IES3"/>
<dbReference type="STRING" id="10029.G3IES3"/>
<dbReference type="InParanoid" id="G3IES3"/>
<name>G3IES3_CRIGR</name>
<accession>G3IES3</accession>
<reference evidence="2" key="1">
    <citation type="journal article" date="2011" name="Nat. Biotechnol.">
        <title>The genomic sequence of the Chinese hamster ovary (CHO)-K1 cell line.</title>
        <authorList>
            <person name="Xu X."/>
            <person name="Nagarajan H."/>
            <person name="Lewis N.E."/>
            <person name="Pan S."/>
            <person name="Cai Z."/>
            <person name="Liu X."/>
            <person name="Chen W."/>
            <person name="Xie M."/>
            <person name="Wang W."/>
            <person name="Hammond S."/>
            <person name="Andersen M.R."/>
            <person name="Neff N."/>
            <person name="Passarelli B."/>
            <person name="Koh W."/>
            <person name="Fan H.C."/>
            <person name="Wang J."/>
            <person name="Gui Y."/>
            <person name="Lee K.H."/>
            <person name="Betenbaugh M.J."/>
            <person name="Quake S.R."/>
            <person name="Famili I."/>
            <person name="Palsson B.O."/>
            <person name="Wang J."/>
        </authorList>
    </citation>
    <scope>NUCLEOTIDE SEQUENCE [LARGE SCALE GENOMIC DNA]</scope>
    <source>
        <strain evidence="2">CHO K1 cell line</strain>
    </source>
</reference>
<organism evidence="1 2">
    <name type="scientific">Cricetulus griseus</name>
    <name type="common">Chinese hamster</name>
    <name type="synonym">Cricetulus barabensis griseus</name>
    <dbReference type="NCBI Taxonomy" id="10029"/>
    <lineage>
        <taxon>Eukaryota</taxon>
        <taxon>Metazoa</taxon>
        <taxon>Chordata</taxon>
        <taxon>Craniata</taxon>
        <taxon>Vertebrata</taxon>
        <taxon>Euteleostomi</taxon>
        <taxon>Mammalia</taxon>
        <taxon>Eutheria</taxon>
        <taxon>Euarchontoglires</taxon>
        <taxon>Glires</taxon>
        <taxon>Rodentia</taxon>
        <taxon>Myomorpha</taxon>
        <taxon>Muroidea</taxon>
        <taxon>Cricetidae</taxon>
        <taxon>Cricetinae</taxon>
        <taxon>Cricetulus</taxon>
    </lineage>
</organism>
<protein>
    <submittedName>
        <fullName evidence="1">Sepiapterin reductase</fullName>
    </submittedName>
</protein>
<dbReference type="EMBL" id="JH002258">
    <property type="protein sequence ID" value="EGW02969.1"/>
    <property type="molecule type" value="Genomic_DNA"/>
</dbReference>
<evidence type="ECO:0000313" key="1">
    <source>
        <dbReference type="EMBL" id="EGW02969.1"/>
    </source>
</evidence>
<sequence length="114" mass="12905">MAVLWTPVPWCSSEHAVTWLCCSWRRSWVHIILACEWGGQQLTWTPRPEYRSCCAHCSSSQTQGHLLLINNAGTFRDISKGFLNVNDPGLVKNYWALNLTSCSALSTVHECLPR</sequence>
<evidence type="ECO:0000313" key="2">
    <source>
        <dbReference type="Proteomes" id="UP000001075"/>
    </source>
</evidence>
<proteinExistence type="predicted"/>